<name>A0A1Y6BDA9_9PROT</name>
<organism evidence="2 3">
    <name type="scientific">Tistlia consotensis USBA 355</name>
    <dbReference type="NCBI Taxonomy" id="560819"/>
    <lineage>
        <taxon>Bacteria</taxon>
        <taxon>Pseudomonadati</taxon>
        <taxon>Pseudomonadota</taxon>
        <taxon>Alphaproteobacteria</taxon>
        <taxon>Rhodospirillales</taxon>
        <taxon>Rhodovibrionaceae</taxon>
        <taxon>Tistlia</taxon>
    </lineage>
</organism>
<reference evidence="2 3" key="1">
    <citation type="submission" date="2017-04" db="EMBL/GenBank/DDBJ databases">
        <authorList>
            <person name="Afonso C.L."/>
            <person name="Miller P.J."/>
            <person name="Scott M.A."/>
            <person name="Spackman E."/>
            <person name="Goraichik I."/>
            <person name="Dimitrov K.M."/>
            <person name="Suarez D.L."/>
            <person name="Swayne D.E."/>
        </authorList>
    </citation>
    <scope>NUCLEOTIDE SEQUENCE [LARGE SCALE GENOMIC DNA]</scope>
    <source>
        <strain evidence="2 3">USBA 355</strain>
    </source>
</reference>
<feature type="region of interest" description="Disordered" evidence="1">
    <location>
        <begin position="1"/>
        <end position="43"/>
    </location>
</feature>
<evidence type="ECO:0000313" key="2">
    <source>
        <dbReference type="EMBL" id="SME98724.1"/>
    </source>
</evidence>
<dbReference type="AlphaFoldDB" id="A0A1Y6BDA9"/>
<accession>A0A1Y6BDA9</accession>
<keyword evidence="3" id="KW-1185">Reference proteome</keyword>
<dbReference type="RefSeq" id="WP_143596143.1">
    <property type="nucleotide sequence ID" value="NZ_FWZX01000002.1"/>
</dbReference>
<dbReference type="EMBL" id="FWZX01000002">
    <property type="protein sequence ID" value="SME98724.1"/>
    <property type="molecule type" value="Genomic_DNA"/>
</dbReference>
<dbReference type="GO" id="GO:0016740">
    <property type="term" value="F:transferase activity"/>
    <property type="evidence" value="ECO:0007669"/>
    <property type="project" value="UniProtKB-KW"/>
</dbReference>
<proteinExistence type="predicted"/>
<keyword evidence="2" id="KW-0808">Transferase</keyword>
<dbReference type="NCBIfam" id="TIGR04372">
    <property type="entry name" value="glycosyl_04372"/>
    <property type="match status" value="1"/>
</dbReference>
<dbReference type="InterPro" id="IPR030808">
    <property type="entry name" value="Glycosyl_04372"/>
</dbReference>
<feature type="compositionally biased region" description="Basic and acidic residues" evidence="1">
    <location>
        <begin position="1"/>
        <end position="18"/>
    </location>
</feature>
<protein>
    <submittedName>
        <fullName evidence="2">Putative glycosyltransferase, TIGR04372 family</fullName>
    </submittedName>
</protein>
<gene>
    <name evidence="2" type="ORF">SAMN05428998_102202</name>
</gene>
<sequence length="565" mass="63410">MPDHAKPESEEEIAARAEEEPDGSWAEDGSDEDELAAPADPGGLSPMALKQRRLLIDLWGFRVLLVDLYSYQYGHLGYELLMAAQRAEARSAALYVVNSVATPNPALLELESLRCRKLPRSRLFDALAGFLWRRLYVDVDARFEALEGELAGRRAELERIAAEDPHQSRWYRRLPKWLCRGQLKDFLRRKERLIRKRRFERRVARARAAAEATHRRLVALRAAPGRAGRWPGNVEQDWELARRIHRGRRLARGTDRLRAYLARSQIGEAPEFRLPAEALRDCGRLARSLGIADADPVVCVHVREAGYKAGREIEEKATTRRHDVTRNADIATYFPAIDRLVAGGYRVVRIGDPSMTPVERPGVVDLATSPQRTPMLELYFLDRSRFLLGSESGPYHVCYLFGTPTLIANATDVIGGYPIRSFDRYLLKRVRDRETGQLLDLEGLVGSRHYEHFRDIDFFEYLDNSAGEILAAVEEMLAVVEGRAAPANAAQRHFHDRCLASSIELTRELAYVRKWGADAGFLGRGFICQAFLDSLSAASEAAPRPLPVPAAVRHSAGGGSTLGGR</sequence>
<evidence type="ECO:0000256" key="1">
    <source>
        <dbReference type="SAM" id="MobiDB-lite"/>
    </source>
</evidence>
<dbReference type="STRING" id="560819.SAMN05428998_102202"/>
<dbReference type="SUPFAM" id="SSF53756">
    <property type="entry name" value="UDP-Glycosyltransferase/glycogen phosphorylase"/>
    <property type="match status" value="1"/>
</dbReference>
<dbReference type="Proteomes" id="UP000192917">
    <property type="component" value="Unassembled WGS sequence"/>
</dbReference>
<evidence type="ECO:0000313" key="3">
    <source>
        <dbReference type="Proteomes" id="UP000192917"/>
    </source>
</evidence>